<accession>A0ACC5WWW1</accession>
<evidence type="ECO:0000313" key="1">
    <source>
        <dbReference type="EMBL" id="MCI4383397.1"/>
    </source>
</evidence>
<dbReference type="Proteomes" id="UP000829447">
    <property type="component" value="Linkage Group LG11"/>
</dbReference>
<organism evidence="1 2">
    <name type="scientific">Pangasianodon gigas</name>
    <name type="common">Mekong giant catfish</name>
    <name type="synonym">Pangasius gigas</name>
    <dbReference type="NCBI Taxonomy" id="30993"/>
    <lineage>
        <taxon>Eukaryota</taxon>
        <taxon>Metazoa</taxon>
        <taxon>Chordata</taxon>
        <taxon>Craniata</taxon>
        <taxon>Vertebrata</taxon>
        <taxon>Euteleostomi</taxon>
        <taxon>Actinopterygii</taxon>
        <taxon>Neopterygii</taxon>
        <taxon>Teleostei</taxon>
        <taxon>Ostariophysi</taxon>
        <taxon>Siluriformes</taxon>
        <taxon>Pangasiidae</taxon>
        <taxon>Pangasianodon</taxon>
    </lineage>
</organism>
<gene>
    <name evidence="1" type="ORF">PGIGA_G00026050</name>
</gene>
<proteinExistence type="predicted"/>
<keyword evidence="2" id="KW-1185">Reference proteome</keyword>
<sequence>MRSAHSDYGSALVTCQCFTAWCRKMALSNVLKSLNGVNLHLFSSHARLCACALVNSSVQIRGYAKKAAAKGKGKGMVKDVLKGPEVCKDPVKLTSYAVGVNIYKQGEDPPLKPKEEYPAWLFELNLGPPKNLNELDLESHEYWKRLRKEHIWRFNKLHKGKKI</sequence>
<comment type="caution">
    <text evidence="1">The sequence shown here is derived from an EMBL/GenBank/DDBJ whole genome shotgun (WGS) entry which is preliminary data.</text>
</comment>
<reference evidence="1 2" key="1">
    <citation type="journal article" date="2022" name="bioRxiv">
        <title>An ancient truncated duplication of the anti-Mullerian hormone receptor type 2 gene is a potential conserved master sex determinant in the Pangasiidae catfish family.</title>
        <authorList>
            <person name="Wen M."/>
            <person name="Pan Q."/>
            <person name="Jouanno E."/>
            <person name="Montfort J."/>
            <person name="Zahm M."/>
            <person name="Cabau C."/>
            <person name="Klopp C."/>
            <person name="Iampietro C."/>
            <person name="Roques C."/>
            <person name="Bouchez O."/>
            <person name="Castinel A."/>
            <person name="Donnadieu C."/>
            <person name="Parrinello H."/>
            <person name="Poncet C."/>
            <person name="Belmonte E."/>
            <person name="Gautier V."/>
            <person name="Avarre J.-C."/>
            <person name="Dugue R."/>
            <person name="Gustiano R."/>
            <person name="Ha T.T.T."/>
            <person name="Campet M."/>
            <person name="Sriphairoj K."/>
            <person name="Ribolli J."/>
            <person name="de Almeida F.L."/>
            <person name="Desvignes T."/>
            <person name="Postlethwait J.H."/>
            <person name="Bucao C.F."/>
            <person name="Robinson-Rechavi M."/>
            <person name="Bobe J."/>
            <person name="Herpin A."/>
            <person name="Guiguen Y."/>
        </authorList>
    </citation>
    <scope>NUCLEOTIDE SEQUENCE [LARGE SCALE GENOMIC DNA]</scope>
    <source>
        <strain evidence="1">YG-Dec2019</strain>
    </source>
</reference>
<dbReference type="EMBL" id="CM040464">
    <property type="protein sequence ID" value="MCI4383397.1"/>
    <property type="molecule type" value="Genomic_DNA"/>
</dbReference>
<evidence type="ECO:0000313" key="2">
    <source>
        <dbReference type="Proteomes" id="UP000829447"/>
    </source>
</evidence>
<protein>
    <submittedName>
        <fullName evidence="1">Uncharacterized protein</fullName>
    </submittedName>
</protein>
<name>A0ACC5WWW1_PANGG</name>